<organism evidence="2">
    <name type="scientific">Rubrivivax gelatinosus S1</name>
    <dbReference type="NCBI Taxonomy" id="1138313"/>
    <lineage>
        <taxon>Bacteria</taxon>
        <taxon>Pseudomonadati</taxon>
        <taxon>Pseudomonadota</taxon>
        <taxon>Betaproteobacteria</taxon>
        <taxon>Burkholderiales</taxon>
        <taxon>Sphaerotilaceae</taxon>
        <taxon>Rubrivivax</taxon>
    </lineage>
</organism>
<dbReference type="SUPFAM" id="SSF53448">
    <property type="entry name" value="Nucleotide-diphospho-sugar transferases"/>
    <property type="match status" value="1"/>
</dbReference>
<dbReference type="PANTHER" id="PTHR43685">
    <property type="entry name" value="GLYCOSYLTRANSFERASE"/>
    <property type="match status" value="1"/>
</dbReference>
<dbReference type="EMBL" id="FO082879">
    <property type="protein sequence ID" value="CCF78728.1"/>
    <property type="molecule type" value="Genomic_DNA"/>
</dbReference>
<dbReference type="InterPro" id="IPR050834">
    <property type="entry name" value="Glycosyltransf_2"/>
</dbReference>
<accession>L8BA83</accession>
<feature type="domain" description="Glycosyltransferase 2-like" evidence="1">
    <location>
        <begin position="6"/>
        <end position="115"/>
    </location>
</feature>
<reference evidence="2" key="2">
    <citation type="submission" date="2013-02" db="EMBL/GenBank/DDBJ databases">
        <title>EmbRS an orphan two-component system to save Rubrivivax gelatinosus from drowning.</title>
        <authorList>
            <person name="Steunou A."/>
            <person name="Liotenberg S."/>
            <person name="Soler M."/>
            <person name="Briandet R."/>
            <person name="Barbe V."/>
            <person name="Astier C."/>
            <person name="Ouchane S."/>
        </authorList>
    </citation>
    <scope>NUCLEOTIDE SEQUENCE</scope>
    <source>
        <strain evidence="2">S1</strain>
    </source>
</reference>
<evidence type="ECO:0000259" key="1">
    <source>
        <dbReference type="Pfam" id="PF00535"/>
    </source>
</evidence>
<dbReference type="Pfam" id="PF00535">
    <property type="entry name" value="Glycos_transf_2"/>
    <property type="match status" value="1"/>
</dbReference>
<protein>
    <submittedName>
        <fullName evidence="2">Glycosyltransferase</fullName>
    </submittedName>
</protein>
<dbReference type="AlphaFoldDB" id="L8BA83"/>
<dbReference type="InterPro" id="IPR029044">
    <property type="entry name" value="Nucleotide-diphossugar_trans"/>
</dbReference>
<reference evidence="2" key="1">
    <citation type="submission" date="2012-02" db="EMBL/GenBank/DDBJ databases">
        <authorList>
            <person name="Genoscope - CEA"/>
        </authorList>
    </citation>
    <scope>NUCLEOTIDE SEQUENCE</scope>
    <source>
        <strain evidence="2">S1</strain>
    </source>
</reference>
<name>L8BA83_RUBGE</name>
<dbReference type="Gene3D" id="3.90.550.10">
    <property type="entry name" value="Spore Coat Polysaccharide Biosynthesis Protein SpsA, Chain A"/>
    <property type="match status" value="1"/>
</dbReference>
<evidence type="ECO:0000313" key="2">
    <source>
        <dbReference type="EMBL" id="CCF78728.1"/>
    </source>
</evidence>
<dbReference type="PANTHER" id="PTHR43685:SF2">
    <property type="entry name" value="GLYCOSYLTRANSFERASE 2-LIKE DOMAIN-CONTAINING PROTEIN"/>
    <property type="match status" value="1"/>
</dbReference>
<gene>
    <name evidence="2" type="ORF">RGS1_10433</name>
</gene>
<sequence>MKPKVSIVMPCYNAAAHVGRAIDSVEAQDFTDWELIAIDDGSSDGTLAELQRCDQPRMRVVSQRNAGVSAARNAGIALARGTYMAFLDSDDEWDPSFLGRMVAALAADPEAGLVYCGWRNVGLPGRSGEPFVPPDYERPDKLEVLLRGNRWPIHACLTYTDLVRRAGGFDPRFAVGEDFLLWLEIGCFHRVVVVPAVLARYIHHGGEQATRDRVRAARQVLQVQRAFLERHPEVARRLGPRKVNEATSGVLLQRAYEAFWGEDLVVAQQIFRMALVAGGWGTRDLRYLLASLLPRVAFQAILAMRDRG</sequence>
<dbReference type="InterPro" id="IPR001173">
    <property type="entry name" value="Glyco_trans_2-like"/>
</dbReference>
<dbReference type="GO" id="GO:0016740">
    <property type="term" value="F:transferase activity"/>
    <property type="evidence" value="ECO:0007669"/>
    <property type="project" value="UniProtKB-KW"/>
</dbReference>
<proteinExistence type="predicted"/>
<keyword evidence="2" id="KW-0808">Transferase</keyword>